<comment type="caution">
    <text evidence="2">The sequence shown here is derived from an EMBL/GenBank/DDBJ whole genome shotgun (WGS) entry which is preliminary data.</text>
</comment>
<evidence type="ECO:0000313" key="2">
    <source>
        <dbReference type="EMBL" id="ORY89934.1"/>
    </source>
</evidence>
<feature type="transmembrane region" description="Helical" evidence="1">
    <location>
        <begin position="6"/>
        <end position="32"/>
    </location>
</feature>
<feature type="transmembrane region" description="Helical" evidence="1">
    <location>
        <begin position="39"/>
        <end position="58"/>
    </location>
</feature>
<sequence length="63" mass="7306">MEWQVLYHAISLIDTVLTVWSSIDIGCVLLMICRHLSCLFFRSAYHVNFLVSFAWLKFTLVPG</sequence>
<evidence type="ECO:0000313" key="3">
    <source>
        <dbReference type="Proteomes" id="UP000242180"/>
    </source>
</evidence>
<reference evidence="2 3" key="1">
    <citation type="submission" date="2016-07" db="EMBL/GenBank/DDBJ databases">
        <title>Pervasive Adenine N6-methylation of Active Genes in Fungi.</title>
        <authorList>
            <consortium name="DOE Joint Genome Institute"/>
            <person name="Mondo S.J."/>
            <person name="Dannebaum R.O."/>
            <person name="Kuo R.C."/>
            <person name="Labutti K."/>
            <person name="Haridas S."/>
            <person name="Kuo A."/>
            <person name="Salamov A."/>
            <person name="Ahrendt S.R."/>
            <person name="Lipzen A."/>
            <person name="Sullivan W."/>
            <person name="Andreopoulos W.B."/>
            <person name="Clum A."/>
            <person name="Lindquist E."/>
            <person name="Daum C."/>
            <person name="Ramamoorthy G.K."/>
            <person name="Gryganskyi A."/>
            <person name="Culley D."/>
            <person name="Magnuson J.K."/>
            <person name="James T.Y."/>
            <person name="O'Malley M.A."/>
            <person name="Stajich J.E."/>
            <person name="Spatafora J.W."/>
            <person name="Visel A."/>
            <person name="Grigoriev I.V."/>
        </authorList>
    </citation>
    <scope>NUCLEOTIDE SEQUENCE [LARGE SCALE GENOMIC DNA]</scope>
    <source>
        <strain evidence="2 3">NRRL 2496</strain>
    </source>
</reference>
<protein>
    <submittedName>
        <fullName evidence="2">Uncharacterized protein</fullName>
    </submittedName>
</protein>
<evidence type="ECO:0000256" key="1">
    <source>
        <dbReference type="SAM" id="Phobius"/>
    </source>
</evidence>
<dbReference type="Proteomes" id="UP000242180">
    <property type="component" value="Unassembled WGS sequence"/>
</dbReference>
<dbReference type="EMBL" id="MCGN01000013">
    <property type="protein sequence ID" value="ORY89934.1"/>
    <property type="molecule type" value="Genomic_DNA"/>
</dbReference>
<proteinExistence type="predicted"/>
<organism evidence="2 3">
    <name type="scientific">Syncephalastrum racemosum</name>
    <name type="common">Filamentous fungus</name>
    <dbReference type="NCBI Taxonomy" id="13706"/>
    <lineage>
        <taxon>Eukaryota</taxon>
        <taxon>Fungi</taxon>
        <taxon>Fungi incertae sedis</taxon>
        <taxon>Mucoromycota</taxon>
        <taxon>Mucoromycotina</taxon>
        <taxon>Mucoromycetes</taxon>
        <taxon>Mucorales</taxon>
        <taxon>Syncephalastraceae</taxon>
        <taxon>Syncephalastrum</taxon>
    </lineage>
</organism>
<keyword evidence="3" id="KW-1185">Reference proteome</keyword>
<keyword evidence="1" id="KW-0812">Transmembrane</keyword>
<keyword evidence="1" id="KW-0472">Membrane</keyword>
<keyword evidence="1" id="KW-1133">Transmembrane helix</keyword>
<gene>
    <name evidence="2" type="ORF">BCR43DRAFT_499721</name>
</gene>
<name>A0A1X2H0P3_SYNRA</name>
<dbReference type="InParanoid" id="A0A1X2H0P3"/>
<dbReference type="AlphaFoldDB" id="A0A1X2H0P3"/>
<accession>A0A1X2H0P3</accession>